<dbReference type="EMBL" id="OB665007">
    <property type="protein sequence ID" value="CAD7232698.1"/>
    <property type="molecule type" value="Genomic_DNA"/>
</dbReference>
<dbReference type="CDD" id="cd22744">
    <property type="entry name" value="OTU"/>
    <property type="match status" value="1"/>
</dbReference>
<feature type="non-terminal residue" evidence="2">
    <location>
        <position position="1"/>
    </location>
</feature>
<dbReference type="AlphaFoldDB" id="A0A7R8WJ39"/>
<organism evidence="2">
    <name type="scientific">Cyprideis torosa</name>
    <dbReference type="NCBI Taxonomy" id="163714"/>
    <lineage>
        <taxon>Eukaryota</taxon>
        <taxon>Metazoa</taxon>
        <taxon>Ecdysozoa</taxon>
        <taxon>Arthropoda</taxon>
        <taxon>Crustacea</taxon>
        <taxon>Oligostraca</taxon>
        <taxon>Ostracoda</taxon>
        <taxon>Podocopa</taxon>
        <taxon>Podocopida</taxon>
        <taxon>Cytherocopina</taxon>
        <taxon>Cytheroidea</taxon>
        <taxon>Cytherideidae</taxon>
        <taxon>Cyprideis</taxon>
    </lineage>
</organism>
<dbReference type="InterPro" id="IPR003323">
    <property type="entry name" value="OTU_dom"/>
</dbReference>
<proteinExistence type="predicted"/>
<dbReference type="Gene3D" id="3.90.70.80">
    <property type="match status" value="1"/>
</dbReference>
<feature type="compositionally biased region" description="Polar residues" evidence="1">
    <location>
        <begin position="294"/>
        <end position="319"/>
    </location>
</feature>
<feature type="compositionally biased region" description="Polar residues" evidence="1">
    <location>
        <begin position="274"/>
        <end position="283"/>
    </location>
</feature>
<dbReference type="PROSITE" id="PS50802">
    <property type="entry name" value="OTU"/>
    <property type="match status" value="1"/>
</dbReference>
<name>A0A7R8WJ39_9CRUS</name>
<sequence length="661" mass="74712">MWKKLKYLLTEAPLSSCLASPSRNSNTDESNIQLPSQTDSSENVGTAVALRNNNSVIIPSRENSTDNEWFQQLLTVNHWSRVDAGGGGDCQFLAIAAAAEAQSFNDIPTQAIELRRLVANELKHPRVPGTRYLFIRPTEAELQRARANGQQLATSMKDFIMTIKTAGCFGGEWGNELSAEALANRLNITLEIYSTVNHNRSIYGTGNRTIRIAHSHLTQHYQAIIPQILQQQDTGIQARRRHGDSPMLINRERTTRTFPRPIHSSDTEGFVTAADNSDNETSYSPPPSPAKQPRVNNVRTSPSHNFTPPRSSREATPTWSTTDTCECCMRHSTSRVDIKVKKQARQFKGRKYGVLSNRITYPSPVLCSVCVTYLASETQKRGTDFAVAWPAILYTLMTKDSEEYATIRPRLWNLLSSELQEMWSTIEKHVPHQSSEPAFSDKTHILQDFNENILRSPGGFRKSLNKYCFPDVKCPLGCWAFPDYCQMVQYHHFLAYHTGFNFPGSNAKLFNSARPDWPNPKRQYMEWTITPSLVMDEVNGLSVLVCKDHTTKELKSKFFHIPQNPLFEDNADIISPEYMAPVAIIPTIARGGRIGDYTSSTPVVKSIGGYFGMSTFQIGQNPYDYEYDFEGNRELRECLASENREEIRNTFIANYGVENFK</sequence>
<evidence type="ECO:0000313" key="2">
    <source>
        <dbReference type="EMBL" id="CAD7232698.1"/>
    </source>
</evidence>
<protein>
    <submittedName>
        <fullName evidence="2">Uncharacterized protein</fullName>
    </submittedName>
</protein>
<feature type="region of interest" description="Disordered" evidence="1">
    <location>
        <begin position="252"/>
        <end position="319"/>
    </location>
</feature>
<accession>A0A7R8WJ39</accession>
<reference evidence="2" key="1">
    <citation type="submission" date="2020-11" db="EMBL/GenBank/DDBJ databases">
        <authorList>
            <person name="Tran Van P."/>
        </authorList>
    </citation>
    <scope>NUCLEOTIDE SEQUENCE</scope>
</reference>
<evidence type="ECO:0000256" key="1">
    <source>
        <dbReference type="SAM" id="MobiDB-lite"/>
    </source>
</evidence>
<dbReference type="OrthoDB" id="6405201at2759"/>
<gene>
    <name evidence="2" type="ORF">CTOB1V02_LOCUS10529</name>
</gene>
<feature type="region of interest" description="Disordered" evidence="1">
    <location>
        <begin position="18"/>
        <end position="43"/>
    </location>
</feature>